<keyword evidence="7" id="KW-0812">Transmembrane</keyword>
<evidence type="ECO:0000313" key="10">
    <source>
        <dbReference type="EMBL" id="OCA82873.1"/>
    </source>
</evidence>
<keyword evidence="4 6" id="KW-0807">Transducer</keyword>
<comment type="subcellular location">
    <subcellularLocation>
        <location evidence="1">Cell membrane</location>
    </subcellularLocation>
</comment>
<evidence type="ECO:0000259" key="8">
    <source>
        <dbReference type="PROSITE" id="PS50111"/>
    </source>
</evidence>
<dbReference type="Pfam" id="PF00015">
    <property type="entry name" value="MCPsignal"/>
    <property type="match status" value="1"/>
</dbReference>
<gene>
    <name evidence="10" type="ORF">A8F95_14195</name>
</gene>
<dbReference type="InterPro" id="IPR003660">
    <property type="entry name" value="HAMP_dom"/>
</dbReference>
<dbReference type="InterPro" id="IPR004089">
    <property type="entry name" value="MCPsignal_dom"/>
</dbReference>
<name>A0A1B9AGA5_9BACI</name>
<dbReference type="Gene3D" id="6.10.340.10">
    <property type="match status" value="1"/>
</dbReference>
<evidence type="ECO:0000256" key="6">
    <source>
        <dbReference type="PROSITE-ProRule" id="PRU00284"/>
    </source>
</evidence>
<feature type="domain" description="Methyl-accepting transducer" evidence="8">
    <location>
        <begin position="278"/>
        <end position="514"/>
    </location>
</feature>
<dbReference type="Pfam" id="PF00672">
    <property type="entry name" value="HAMP"/>
    <property type="match status" value="1"/>
</dbReference>
<organism evidence="10 11">
    <name type="scientific">Pseudobacillus wudalianchiensis</name>
    <dbReference type="NCBI Taxonomy" id="1743143"/>
    <lineage>
        <taxon>Bacteria</taxon>
        <taxon>Bacillati</taxon>
        <taxon>Bacillota</taxon>
        <taxon>Bacilli</taxon>
        <taxon>Bacillales</taxon>
        <taxon>Bacillaceae</taxon>
        <taxon>Pseudobacillus</taxon>
    </lineage>
</organism>
<evidence type="ECO:0000256" key="2">
    <source>
        <dbReference type="ARBA" id="ARBA00022475"/>
    </source>
</evidence>
<comment type="similarity">
    <text evidence="5">Belongs to the methyl-accepting chemotaxis (MCP) protein family.</text>
</comment>
<dbReference type="PANTHER" id="PTHR32089">
    <property type="entry name" value="METHYL-ACCEPTING CHEMOTAXIS PROTEIN MCPB"/>
    <property type="match status" value="1"/>
</dbReference>
<evidence type="ECO:0000256" key="7">
    <source>
        <dbReference type="SAM" id="Phobius"/>
    </source>
</evidence>
<feature type="transmembrane region" description="Helical" evidence="7">
    <location>
        <begin position="12"/>
        <end position="31"/>
    </location>
</feature>
<feature type="domain" description="HAMP" evidence="9">
    <location>
        <begin position="206"/>
        <end position="259"/>
    </location>
</feature>
<evidence type="ECO:0000256" key="4">
    <source>
        <dbReference type="ARBA" id="ARBA00023224"/>
    </source>
</evidence>
<protein>
    <submittedName>
        <fullName evidence="10">Chemotaxis protein</fullName>
    </submittedName>
</protein>
<dbReference type="SMART" id="SM00283">
    <property type="entry name" value="MA"/>
    <property type="match status" value="1"/>
</dbReference>
<dbReference type="EMBL" id="MAYT01000029">
    <property type="protein sequence ID" value="OCA82873.1"/>
    <property type="molecule type" value="Genomic_DNA"/>
</dbReference>
<keyword evidence="3 7" id="KW-0472">Membrane</keyword>
<keyword evidence="11" id="KW-1185">Reference proteome</keyword>
<dbReference type="CDD" id="cd11386">
    <property type="entry name" value="MCP_signal"/>
    <property type="match status" value="1"/>
</dbReference>
<evidence type="ECO:0000259" key="9">
    <source>
        <dbReference type="PROSITE" id="PS50885"/>
    </source>
</evidence>
<comment type="caution">
    <text evidence="10">The sequence shown here is derived from an EMBL/GenBank/DDBJ whole genome shotgun (WGS) entry which is preliminary data.</text>
</comment>
<keyword evidence="2" id="KW-1003">Cell membrane</keyword>
<dbReference type="AlphaFoldDB" id="A0A1B9AGA5"/>
<sequence>MSRLFRFKSIKGKMIAGFSVVIFLVVLLGLYNHMVIKTINQNVTSMVNQELQQLTANDQMATTMANRIATARAYVLTGNDVYIDRFNEYTEEGKRNEAIVRELGASEEFDRLIKSTVEWRQFVSANVFDEYDKGNKDIARQNLINSENQVRELMDGYQKLASNEKDSINKMGQQIIASGKKTMTVITIISLLVAVFSGVIALVTANLISTPLKKVMERMKTIADGDLSLEPLTVNTKDEVGQLVQATNEMTHNMRDLLRKINVVSETVTSQSEELTQASNEVKVGAEQVAATMEELASGAETQANSAGNLASIMETFSGKVEEANENGEHIETYSVDVLNMTNEGTELMNSSTTQMAKIDRIVRDAVEKMESLDQQSQEISKLVSVIKDIAAQTNLLALNAAIEAARAGEHGKGFAVVADEVRKLAEEVGVSVNDITGFVSNIQSESSIVAESLKMGYTEVEQGTVQIKTTGEMLNKISSAVTEMVSNIQTVSANLSDIAASAQEMNGSVEEIASVAEESAAGVEETAASAQQSSATMEEVAASSKQLAALAEEMNGLVGQFKV</sequence>
<evidence type="ECO:0000313" key="11">
    <source>
        <dbReference type="Proteomes" id="UP000092578"/>
    </source>
</evidence>
<dbReference type="SMART" id="SM00304">
    <property type="entry name" value="HAMP"/>
    <property type="match status" value="1"/>
</dbReference>
<dbReference type="PROSITE" id="PS50885">
    <property type="entry name" value="HAMP"/>
    <property type="match status" value="1"/>
</dbReference>
<evidence type="ECO:0000256" key="1">
    <source>
        <dbReference type="ARBA" id="ARBA00004236"/>
    </source>
</evidence>
<accession>A0A1B9AGA5</accession>
<evidence type="ECO:0000256" key="5">
    <source>
        <dbReference type="ARBA" id="ARBA00029447"/>
    </source>
</evidence>
<feature type="transmembrane region" description="Helical" evidence="7">
    <location>
        <begin position="183"/>
        <end position="208"/>
    </location>
</feature>
<dbReference type="SUPFAM" id="SSF58104">
    <property type="entry name" value="Methyl-accepting chemotaxis protein (MCP) signaling domain"/>
    <property type="match status" value="1"/>
</dbReference>
<dbReference type="GO" id="GO:0005886">
    <property type="term" value="C:plasma membrane"/>
    <property type="evidence" value="ECO:0007669"/>
    <property type="project" value="UniProtKB-SubCell"/>
</dbReference>
<keyword evidence="7" id="KW-1133">Transmembrane helix</keyword>
<dbReference type="PANTHER" id="PTHR32089:SF112">
    <property type="entry name" value="LYSOZYME-LIKE PROTEIN-RELATED"/>
    <property type="match status" value="1"/>
</dbReference>
<dbReference type="GO" id="GO:0007165">
    <property type="term" value="P:signal transduction"/>
    <property type="evidence" value="ECO:0007669"/>
    <property type="project" value="UniProtKB-KW"/>
</dbReference>
<proteinExistence type="inferred from homology"/>
<dbReference type="Gene3D" id="1.10.287.950">
    <property type="entry name" value="Methyl-accepting chemotaxis protein"/>
    <property type="match status" value="1"/>
</dbReference>
<evidence type="ECO:0000256" key="3">
    <source>
        <dbReference type="ARBA" id="ARBA00023136"/>
    </source>
</evidence>
<reference evidence="11" key="1">
    <citation type="submission" date="2016-05" db="EMBL/GenBank/DDBJ databases">
        <authorList>
            <person name="Liu B."/>
            <person name="Wang J."/>
            <person name="Zhu Y."/>
            <person name="Liu G."/>
            <person name="Chen Q."/>
            <person name="Chen Z."/>
            <person name="Lan J."/>
            <person name="Che J."/>
            <person name="Ge C."/>
            <person name="Shi H."/>
            <person name="Pan Z."/>
            <person name="Liu X."/>
        </authorList>
    </citation>
    <scope>NUCLEOTIDE SEQUENCE [LARGE SCALE GENOMIC DNA]</scope>
    <source>
        <strain evidence="11">FJAT-27215</strain>
    </source>
</reference>
<dbReference type="Proteomes" id="UP000092578">
    <property type="component" value="Unassembled WGS sequence"/>
</dbReference>
<dbReference type="PROSITE" id="PS50111">
    <property type="entry name" value="CHEMOTAXIS_TRANSDUC_2"/>
    <property type="match status" value="1"/>
</dbReference>
<dbReference type="CDD" id="cd06225">
    <property type="entry name" value="HAMP"/>
    <property type="match status" value="1"/>
</dbReference>
<dbReference type="RefSeq" id="WP_065411746.1">
    <property type="nucleotide sequence ID" value="NZ_MAYT01000029.1"/>
</dbReference>